<reference evidence="9 10" key="1">
    <citation type="submission" date="2020-08" db="EMBL/GenBank/DDBJ databases">
        <authorList>
            <person name="Ren C."/>
            <person name="Gu Y."/>
            <person name="Xu Y."/>
        </authorList>
    </citation>
    <scope>NUCLEOTIDE SEQUENCE [LARGE SCALE GENOMIC DNA]</scope>
    <source>
        <strain evidence="9 10">LBM18003</strain>
    </source>
</reference>
<name>A0A7G9WI50_9FIRM</name>
<accession>A0A7G9WI50</accession>
<evidence type="ECO:0000313" key="9">
    <source>
        <dbReference type="EMBL" id="QNO18362.1"/>
    </source>
</evidence>
<keyword evidence="2" id="KW-0813">Transport</keyword>
<dbReference type="Proteomes" id="UP000516046">
    <property type="component" value="Chromosome"/>
</dbReference>
<evidence type="ECO:0000256" key="2">
    <source>
        <dbReference type="ARBA" id="ARBA00022448"/>
    </source>
</evidence>
<dbReference type="PANTHER" id="PTHR30561">
    <property type="entry name" value="SMR FAMILY PROTON-DEPENDENT DRUG EFFLUX TRANSPORTER SUGE"/>
    <property type="match status" value="1"/>
</dbReference>
<dbReference type="EMBL" id="CP060696">
    <property type="protein sequence ID" value="QNO18362.1"/>
    <property type="molecule type" value="Genomic_DNA"/>
</dbReference>
<dbReference type="RefSeq" id="WP_212507425.1">
    <property type="nucleotide sequence ID" value="NZ_CP060696.1"/>
</dbReference>
<evidence type="ECO:0000256" key="8">
    <source>
        <dbReference type="SAM" id="Phobius"/>
    </source>
</evidence>
<keyword evidence="5 8" id="KW-1133">Transmembrane helix</keyword>
<comment type="subcellular location">
    <subcellularLocation>
        <location evidence="1 7">Cell membrane</location>
        <topology evidence="1 7">Multi-pass membrane protein</topology>
    </subcellularLocation>
</comment>
<organism evidence="9 10">
    <name type="scientific">Caproicibacterium amylolyticum</name>
    <dbReference type="NCBI Taxonomy" id="2766537"/>
    <lineage>
        <taxon>Bacteria</taxon>
        <taxon>Bacillati</taxon>
        <taxon>Bacillota</taxon>
        <taxon>Clostridia</taxon>
        <taxon>Eubacteriales</taxon>
        <taxon>Oscillospiraceae</taxon>
        <taxon>Caproicibacterium</taxon>
    </lineage>
</organism>
<keyword evidence="10" id="KW-1185">Reference proteome</keyword>
<feature type="transmembrane region" description="Helical" evidence="8">
    <location>
        <begin position="33"/>
        <end position="50"/>
    </location>
</feature>
<evidence type="ECO:0000256" key="1">
    <source>
        <dbReference type="ARBA" id="ARBA00004651"/>
    </source>
</evidence>
<dbReference type="InterPro" id="IPR045324">
    <property type="entry name" value="Small_multidrug_res"/>
</dbReference>
<feature type="transmembrane region" description="Helical" evidence="8">
    <location>
        <begin position="84"/>
        <end position="103"/>
    </location>
</feature>
<feature type="transmembrane region" description="Helical" evidence="8">
    <location>
        <begin position="57"/>
        <end position="78"/>
    </location>
</feature>
<proteinExistence type="inferred from homology"/>
<evidence type="ECO:0000256" key="6">
    <source>
        <dbReference type="ARBA" id="ARBA00023136"/>
    </source>
</evidence>
<evidence type="ECO:0000256" key="7">
    <source>
        <dbReference type="RuleBase" id="RU003942"/>
    </source>
</evidence>
<evidence type="ECO:0000256" key="4">
    <source>
        <dbReference type="ARBA" id="ARBA00022692"/>
    </source>
</evidence>
<dbReference type="GO" id="GO:0005886">
    <property type="term" value="C:plasma membrane"/>
    <property type="evidence" value="ECO:0007669"/>
    <property type="project" value="UniProtKB-SubCell"/>
</dbReference>
<dbReference type="Pfam" id="PF00893">
    <property type="entry name" value="Multi_Drug_Res"/>
    <property type="match status" value="1"/>
</dbReference>
<evidence type="ECO:0000313" key="10">
    <source>
        <dbReference type="Proteomes" id="UP000516046"/>
    </source>
</evidence>
<dbReference type="GO" id="GO:0022857">
    <property type="term" value="F:transmembrane transporter activity"/>
    <property type="evidence" value="ECO:0007669"/>
    <property type="project" value="InterPro"/>
</dbReference>
<keyword evidence="6 8" id="KW-0472">Membrane</keyword>
<protein>
    <submittedName>
        <fullName evidence="9">Multidrug efflux SMR transporter</fullName>
    </submittedName>
</protein>
<dbReference type="Gene3D" id="1.10.3730.20">
    <property type="match status" value="1"/>
</dbReference>
<keyword evidence="4 7" id="KW-0812">Transmembrane</keyword>
<dbReference type="SUPFAM" id="SSF103481">
    <property type="entry name" value="Multidrug resistance efflux transporter EmrE"/>
    <property type="match status" value="1"/>
</dbReference>
<comment type="similarity">
    <text evidence="7">Belongs to the drug/metabolite transporter (DMT) superfamily. Small multidrug resistance (SMR) (TC 2.A.7.1) family.</text>
</comment>
<sequence>MQWFYLIVAGLLETCWAVSLKFSQGFTKLFPSAVTVAGMVASFGFLSIALKHMPLGTAYAIWTGIGMAGTFIMGVLLFHESVSLPQILCMLLILFGIIGLKLLSAG</sequence>
<gene>
    <name evidence="9" type="ORF">H6X83_01465</name>
</gene>
<evidence type="ECO:0000256" key="5">
    <source>
        <dbReference type="ARBA" id="ARBA00022989"/>
    </source>
</evidence>
<evidence type="ECO:0000256" key="3">
    <source>
        <dbReference type="ARBA" id="ARBA00022475"/>
    </source>
</evidence>
<dbReference type="InterPro" id="IPR000390">
    <property type="entry name" value="Small_drug/metabolite_transptr"/>
</dbReference>
<dbReference type="InterPro" id="IPR037185">
    <property type="entry name" value="EmrE-like"/>
</dbReference>
<dbReference type="PANTHER" id="PTHR30561:SF0">
    <property type="entry name" value="GUANIDINIUM EXPORTER"/>
    <property type="match status" value="1"/>
</dbReference>
<dbReference type="AlphaFoldDB" id="A0A7G9WI50"/>
<dbReference type="KEGG" id="caml:H6X83_01465"/>
<dbReference type="FunFam" id="1.10.3730.20:FF:000001">
    <property type="entry name" value="Quaternary ammonium compound resistance transporter SugE"/>
    <property type="match status" value="1"/>
</dbReference>
<keyword evidence="3" id="KW-1003">Cell membrane</keyword>